<feature type="domain" description="Enoyl reductase (ER)" evidence="2">
    <location>
        <begin position="11"/>
        <end position="303"/>
    </location>
</feature>
<dbReference type="AlphaFoldDB" id="A0A329R3G1"/>
<dbReference type="SUPFAM" id="SSF51735">
    <property type="entry name" value="NAD(P)-binding Rossmann-fold domains"/>
    <property type="match status" value="1"/>
</dbReference>
<gene>
    <name evidence="3" type="ORF">DPM12_00215</name>
</gene>
<dbReference type="PANTHER" id="PTHR44154:SF1">
    <property type="entry name" value="QUINONE OXIDOREDUCTASE"/>
    <property type="match status" value="1"/>
</dbReference>
<dbReference type="CDD" id="cd05289">
    <property type="entry name" value="MDR_like_2"/>
    <property type="match status" value="1"/>
</dbReference>
<dbReference type="InterPro" id="IPR051603">
    <property type="entry name" value="Zinc-ADH_QOR/CCCR"/>
</dbReference>
<organism evidence="3 4">
    <name type="scientific">Phytoactinopolyspora halophila</name>
    <dbReference type="NCBI Taxonomy" id="1981511"/>
    <lineage>
        <taxon>Bacteria</taxon>
        <taxon>Bacillati</taxon>
        <taxon>Actinomycetota</taxon>
        <taxon>Actinomycetes</taxon>
        <taxon>Jiangellales</taxon>
        <taxon>Jiangellaceae</taxon>
        <taxon>Phytoactinopolyspora</taxon>
    </lineage>
</organism>
<dbReference type="InterPro" id="IPR013154">
    <property type="entry name" value="ADH-like_N"/>
</dbReference>
<evidence type="ECO:0000256" key="1">
    <source>
        <dbReference type="ARBA" id="ARBA00022857"/>
    </source>
</evidence>
<dbReference type="Proteomes" id="UP000250462">
    <property type="component" value="Unassembled WGS sequence"/>
</dbReference>
<dbReference type="GO" id="GO:0016491">
    <property type="term" value="F:oxidoreductase activity"/>
    <property type="evidence" value="ECO:0007669"/>
    <property type="project" value="InterPro"/>
</dbReference>
<dbReference type="SMART" id="SM00829">
    <property type="entry name" value="PKS_ER"/>
    <property type="match status" value="1"/>
</dbReference>
<evidence type="ECO:0000313" key="3">
    <source>
        <dbReference type="EMBL" id="RAW18559.1"/>
    </source>
</evidence>
<sequence>MPKAIRYARYGDPEVMTLDDVEMPVPAAGEVRIAIRASGVNAIDWKIRRGLLANGEAMDEPAGVGMEVAGVVDAVGPGVHHLNRGQAVFGQVPSGAAATHVLAAAERLIPKPEWLSFEQAAALPVAVETADRTLRQLDIRSGQTLLIHAVAGGVGLSAAQLARARGADVVGTASEPHHPFLRELGVRPATYGDGWAERVTALAPHGVDAVLDASGRGVLPQSVELTGDPGMVITIADTAAEEQGVRFSTSADGKPLPDVFANVLPLVERGELSMPIAATFPLERAADAHRLSERGHLLGKIVIVVPQPHS</sequence>
<dbReference type="PANTHER" id="PTHR44154">
    <property type="entry name" value="QUINONE OXIDOREDUCTASE"/>
    <property type="match status" value="1"/>
</dbReference>
<dbReference type="Gene3D" id="3.90.180.10">
    <property type="entry name" value="Medium-chain alcohol dehydrogenases, catalytic domain"/>
    <property type="match status" value="1"/>
</dbReference>
<dbReference type="RefSeq" id="WP_112256104.1">
    <property type="nucleotide sequence ID" value="NZ_QMIG01000001.1"/>
</dbReference>
<comment type="caution">
    <text evidence="3">The sequence shown here is derived from an EMBL/GenBank/DDBJ whole genome shotgun (WGS) entry which is preliminary data.</text>
</comment>
<dbReference type="OrthoDB" id="2665481at2"/>
<reference evidence="3 4" key="1">
    <citation type="submission" date="2018-06" db="EMBL/GenBank/DDBJ databases">
        <title>Phytoactinopolyspora halophila sp. nov., a novel halophilic actinomycete isolated from a saline soil in China.</title>
        <authorList>
            <person name="Tang S.-K."/>
        </authorList>
    </citation>
    <scope>NUCLEOTIDE SEQUENCE [LARGE SCALE GENOMIC DNA]</scope>
    <source>
        <strain evidence="3 4">YIM 96934</strain>
    </source>
</reference>
<dbReference type="InterPro" id="IPR036291">
    <property type="entry name" value="NAD(P)-bd_dom_sf"/>
</dbReference>
<dbReference type="InterPro" id="IPR011032">
    <property type="entry name" value="GroES-like_sf"/>
</dbReference>
<keyword evidence="1" id="KW-0521">NADP</keyword>
<dbReference type="Pfam" id="PF13602">
    <property type="entry name" value="ADH_zinc_N_2"/>
    <property type="match status" value="1"/>
</dbReference>
<dbReference type="Pfam" id="PF08240">
    <property type="entry name" value="ADH_N"/>
    <property type="match status" value="1"/>
</dbReference>
<accession>A0A329R3G1</accession>
<protein>
    <submittedName>
        <fullName evidence="3">NADP-dependent oxidoreductase</fullName>
    </submittedName>
</protein>
<evidence type="ECO:0000259" key="2">
    <source>
        <dbReference type="SMART" id="SM00829"/>
    </source>
</evidence>
<dbReference type="Gene3D" id="3.40.50.720">
    <property type="entry name" value="NAD(P)-binding Rossmann-like Domain"/>
    <property type="match status" value="1"/>
</dbReference>
<keyword evidence="4" id="KW-1185">Reference proteome</keyword>
<name>A0A329R3G1_9ACTN</name>
<evidence type="ECO:0000313" key="4">
    <source>
        <dbReference type="Proteomes" id="UP000250462"/>
    </source>
</evidence>
<proteinExistence type="predicted"/>
<dbReference type="EMBL" id="QMIG01000001">
    <property type="protein sequence ID" value="RAW18559.1"/>
    <property type="molecule type" value="Genomic_DNA"/>
</dbReference>
<dbReference type="InterPro" id="IPR020843">
    <property type="entry name" value="ER"/>
</dbReference>
<dbReference type="SUPFAM" id="SSF50129">
    <property type="entry name" value="GroES-like"/>
    <property type="match status" value="1"/>
</dbReference>